<dbReference type="EMBL" id="CAJZBQ010000044">
    <property type="protein sequence ID" value="CAG9327790.1"/>
    <property type="molecule type" value="Genomic_DNA"/>
</dbReference>
<feature type="transmembrane region" description="Helical" evidence="2">
    <location>
        <begin position="987"/>
        <end position="1007"/>
    </location>
</feature>
<reference evidence="4" key="1">
    <citation type="submission" date="2021-09" db="EMBL/GenBank/DDBJ databases">
        <authorList>
            <consortium name="AG Swart"/>
            <person name="Singh M."/>
            <person name="Singh A."/>
            <person name="Seah K."/>
            <person name="Emmerich C."/>
        </authorList>
    </citation>
    <scope>NUCLEOTIDE SEQUENCE</scope>
    <source>
        <strain evidence="4">ATCC30299</strain>
    </source>
</reference>
<protein>
    <recommendedName>
        <fullName evidence="3">TmcB/TmcC TPR repeats domain-containing protein</fullName>
    </recommendedName>
</protein>
<accession>A0AAU9JLM1</accession>
<keyword evidence="2" id="KW-1133">Transmembrane helix</keyword>
<sequence length="1526" mass="176654">MEDNDEGNIQESEESAFKKISRFGNKLMETLFAVFYALFKDYNTINRFETQTTKLYVHMLYSVTISLQVLSLTFPPNLDSWDSFHLISAFVGYSRFDYLVANLGFGVPFWYVALGVVGFAFLIFLFLYFKIYFQYKIKESNYRYILGSVLKIFRLVLFLPFMNIFISVQKYSYKDKTSVFEYGGLSSSNITANYTGFLSALAEPVLVLLVLMDAGFNYEQYITRHKSMIYARAHSRVEECKILLLALLCYSHWYLHKDYYAAHLLISLAIGVILSSAYLYFLPFYTIFVNFTSSSCYLLLTWSSIAQLIGLWFDNATLVFYFIILVYPCLELALWEILHFRINWLMKNYDKIIYYSNPYVCEIIVRFEILKLLALNKKTVEGKSAGKKIRAHIHSLHREIANRFENHFFCAIWEFLYVYIVLKKDGLAKIKLTKTIDTQFSLEGAYLKYKYSNTINDFRRKILEEIDYINFRKLYEDALMFDKEACQDQLDFWNEMSAEAPQIHQIEKIGYKLFKTIQKAKKFSKNLIKQYPTNQQALRIYGTFLLEVYNNTVKGNELVSRAEHEKLQQEQKNAMIGERFNYFDENNGIIIVSGSPDDMGNITNMNTQAGNLLGVPTRYTIGQNIANYIPPPGNQVNSHNRAMEEYLKTTTTTEVCAPFNIIMLDAHGYLIECYYKGRAVALDSYPFFLSAIKKNSQARECLLYDDSNMITVNTRGMARLLGYSEEVILLNKLDANKVINNFDSLREKYPPGTIFEYMIPGIVNSLTMRFTDLKIGKVTFKMLHVTSDEDEVKSWKINKETTSFEDLRDLGVIEQTQEVKKKEKRGILKEPRQKSDKNCNVTFDISPQIFEIGETDFKAGKNVAGGKVKDATTSKQPVKLSEEKVEEDDDEEDKSSEKEETKNAPIPQEGQIFDLKDLGGFLFNNSEKPGDAASVVSFSVIEEDITKKRSGTSIASSAVSSNASFTSSQEAQVLLTGVTSSMFRFKVAFFATCLIVNLAALSMMIYLEFISTKYLESVIINDLAERRTLNTYFSLDARTLHLINLGELPPSMESASRERLLTGINRYNEIIDNIKSNLKGWKDGKAKDMYQDSQIKSWELKSGVINSTDVNLMDAMRDLVSQALMLYNTPLNEIDAQNPNFFYIYRNSYGETMQGLNISIEYFIDDAEENMQKFLEVILILASCAVALMFICFFLVIIPTLRQVEKSNQTVWSLFYLLPIDLVLELKSRCEERLEQTHGIESDKKNDKNKFKSLEERSNIKATNKWKGILVRLTVYYLFSAAFFLFFYFIGYETFGNTLEIKPKINNWAGMRTSAANAAFYWLQEVKYANLSYGYKWIVPYSQYEISPDYAFIFNSELMVFSEYNLLFRHLSSLKRSSKHNNYIWDDACLSEQCITLSKGYYASLNEYYLGIRDVYWQIVEGKNTSLDSISETKEELVEIGTTLIDLYESDIKDMIKKDAYLVIWISSSYCFIVFILYFFVYVRELNKVQQQITNIWSLGRLIPIDHRNKIMRSLRAHGKLQFQKK</sequence>
<name>A0AAU9JLM1_9CILI</name>
<dbReference type="Proteomes" id="UP001162131">
    <property type="component" value="Unassembled WGS sequence"/>
</dbReference>
<comment type="caution">
    <text evidence="4">The sequence shown here is derived from an EMBL/GenBank/DDBJ whole genome shotgun (WGS) entry which is preliminary data.</text>
</comment>
<feature type="transmembrane region" description="Helical" evidence="2">
    <location>
        <begin position="319"/>
        <end position="338"/>
    </location>
</feature>
<evidence type="ECO:0000259" key="3">
    <source>
        <dbReference type="Pfam" id="PF25474"/>
    </source>
</evidence>
<feature type="transmembrane region" description="Helical" evidence="2">
    <location>
        <begin position="261"/>
        <end position="282"/>
    </location>
</feature>
<feature type="transmembrane region" description="Helical" evidence="2">
    <location>
        <begin position="1269"/>
        <end position="1290"/>
    </location>
</feature>
<evidence type="ECO:0000256" key="1">
    <source>
        <dbReference type="SAM" id="MobiDB-lite"/>
    </source>
</evidence>
<organism evidence="4 5">
    <name type="scientific">Blepharisma stoltei</name>
    <dbReference type="NCBI Taxonomy" id="1481888"/>
    <lineage>
        <taxon>Eukaryota</taxon>
        <taxon>Sar</taxon>
        <taxon>Alveolata</taxon>
        <taxon>Ciliophora</taxon>
        <taxon>Postciliodesmatophora</taxon>
        <taxon>Heterotrichea</taxon>
        <taxon>Heterotrichida</taxon>
        <taxon>Blepharismidae</taxon>
        <taxon>Blepharisma</taxon>
    </lineage>
</organism>
<keyword evidence="2" id="KW-0812">Transmembrane</keyword>
<evidence type="ECO:0000313" key="4">
    <source>
        <dbReference type="EMBL" id="CAG9327790.1"/>
    </source>
</evidence>
<feature type="transmembrane region" description="Helical" evidence="2">
    <location>
        <begin position="152"/>
        <end position="172"/>
    </location>
</feature>
<keyword evidence="5" id="KW-1185">Reference proteome</keyword>
<feature type="transmembrane region" description="Helical" evidence="2">
    <location>
        <begin position="1210"/>
        <end position="1226"/>
    </location>
</feature>
<feature type="region of interest" description="Disordered" evidence="1">
    <location>
        <begin position="862"/>
        <end position="909"/>
    </location>
</feature>
<evidence type="ECO:0000313" key="5">
    <source>
        <dbReference type="Proteomes" id="UP001162131"/>
    </source>
</evidence>
<feature type="transmembrane region" description="Helical" evidence="2">
    <location>
        <begin position="55"/>
        <end position="74"/>
    </location>
</feature>
<dbReference type="InterPro" id="IPR052994">
    <property type="entry name" value="Tiny_macrocysts_regulators"/>
</dbReference>
<dbReference type="Pfam" id="PF25474">
    <property type="entry name" value="TPR_TmcB"/>
    <property type="match status" value="1"/>
</dbReference>
<gene>
    <name evidence="4" type="ORF">BSTOLATCC_MIC44418</name>
</gene>
<dbReference type="InterPro" id="IPR057352">
    <property type="entry name" value="TPR_TmcB/C"/>
</dbReference>
<feature type="compositionally biased region" description="Acidic residues" evidence="1">
    <location>
        <begin position="884"/>
        <end position="894"/>
    </location>
</feature>
<feature type="domain" description="TmcB/TmcC TPR repeats" evidence="3">
    <location>
        <begin position="462"/>
        <end position="571"/>
    </location>
</feature>
<dbReference type="PANTHER" id="PTHR31600">
    <property type="entry name" value="TINY MACROCYSTS PROTEIN B-RELATED"/>
    <property type="match status" value="1"/>
</dbReference>
<dbReference type="PANTHER" id="PTHR31600:SF2">
    <property type="entry name" value="GAMETE ENRICHED GENE 10 PROTEIN-RELATED"/>
    <property type="match status" value="1"/>
</dbReference>
<evidence type="ECO:0000256" key="2">
    <source>
        <dbReference type="SAM" id="Phobius"/>
    </source>
</evidence>
<feature type="transmembrane region" description="Helical" evidence="2">
    <location>
        <begin position="1460"/>
        <end position="1483"/>
    </location>
</feature>
<feature type="transmembrane region" description="Helical" evidence="2">
    <location>
        <begin position="294"/>
        <end position="313"/>
    </location>
</feature>
<proteinExistence type="predicted"/>
<feature type="transmembrane region" description="Helical" evidence="2">
    <location>
        <begin position="192"/>
        <end position="216"/>
    </location>
</feature>
<feature type="transmembrane region" description="Helical" evidence="2">
    <location>
        <begin position="109"/>
        <end position="131"/>
    </location>
</feature>
<keyword evidence="2" id="KW-0472">Membrane</keyword>
<feature type="transmembrane region" description="Helical" evidence="2">
    <location>
        <begin position="1177"/>
        <end position="1198"/>
    </location>
</feature>